<accession>A0A834HFQ8</accession>
<protein>
    <submittedName>
        <fullName evidence="2">Uncharacterized protein</fullName>
    </submittedName>
</protein>
<proteinExistence type="predicted"/>
<keyword evidence="3" id="KW-1185">Reference proteome</keyword>
<keyword evidence="1" id="KW-1133">Transmembrane helix</keyword>
<dbReference type="Proteomes" id="UP000626092">
    <property type="component" value="Unassembled WGS sequence"/>
</dbReference>
<dbReference type="AlphaFoldDB" id="A0A834HFQ8"/>
<dbReference type="OrthoDB" id="1000481at2759"/>
<organism evidence="2 3">
    <name type="scientific">Rhododendron simsii</name>
    <name type="common">Sims's rhododendron</name>
    <dbReference type="NCBI Taxonomy" id="118357"/>
    <lineage>
        <taxon>Eukaryota</taxon>
        <taxon>Viridiplantae</taxon>
        <taxon>Streptophyta</taxon>
        <taxon>Embryophyta</taxon>
        <taxon>Tracheophyta</taxon>
        <taxon>Spermatophyta</taxon>
        <taxon>Magnoliopsida</taxon>
        <taxon>eudicotyledons</taxon>
        <taxon>Gunneridae</taxon>
        <taxon>Pentapetalae</taxon>
        <taxon>asterids</taxon>
        <taxon>Ericales</taxon>
        <taxon>Ericaceae</taxon>
        <taxon>Ericoideae</taxon>
        <taxon>Rhodoreae</taxon>
        <taxon>Rhododendron</taxon>
    </lineage>
</organism>
<evidence type="ECO:0000313" key="3">
    <source>
        <dbReference type="Proteomes" id="UP000626092"/>
    </source>
</evidence>
<reference evidence="2" key="1">
    <citation type="submission" date="2019-11" db="EMBL/GenBank/DDBJ databases">
        <authorList>
            <person name="Liu Y."/>
            <person name="Hou J."/>
            <person name="Li T.-Q."/>
            <person name="Guan C.-H."/>
            <person name="Wu X."/>
            <person name="Wu H.-Z."/>
            <person name="Ling F."/>
            <person name="Zhang R."/>
            <person name="Shi X.-G."/>
            <person name="Ren J.-P."/>
            <person name="Chen E.-F."/>
            <person name="Sun J.-M."/>
        </authorList>
    </citation>
    <scope>NUCLEOTIDE SEQUENCE</scope>
    <source>
        <strain evidence="2">Adult_tree_wgs_1</strain>
        <tissue evidence="2">Leaves</tissue>
    </source>
</reference>
<comment type="caution">
    <text evidence="2">The sequence shown here is derived from an EMBL/GenBank/DDBJ whole genome shotgun (WGS) entry which is preliminary data.</text>
</comment>
<gene>
    <name evidence="2" type="ORF">RHSIM_Rhsim02G0095600</name>
</gene>
<keyword evidence="1" id="KW-0812">Transmembrane</keyword>
<dbReference type="PANTHER" id="PTHR33116">
    <property type="entry name" value="REVERSE TRANSCRIPTASE ZINC-BINDING DOMAIN-CONTAINING PROTEIN-RELATED-RELATED"/>
    <property type="match status" value="1"/>
</dbReference>
<evidence type="ECO:0000313" key="2">
    <source>
        <dbReference type="EMBL" id="KAF7151625.1"/>
    </source>
</evidence>
<evidence type="ECO:0000256" key="1">
    <source>
        <dbReference type="SAM" id="Phobius"/>
    </source>
</evidence>
<dbReference type="PANTHER" id="PTHR33116:SF78">
    <property type="entry name" value="OS12G0587133 PROTEIN"/>
    <property type="match status" value="1"/>
</dbReference>
<dbReference type="EMBL" id="WJXA01000002">
    <property type="protein sequence ID" value="KAF7151625.1"/>
    <property type="molecule type" value="Genomic_DNA"/>
</dbReference>
<keyword evidence="1" id="KW-0472">Membrane</keyword>
<name>A0A834HFQ8_RHOSS</name>
<feature type="transmembrane region" description="Helical" evidence="1">
    <location>
        <begin position="12"/>
        <end position="36"/>
    </location>
</feature>
<sequence>MKCTISPMVYGYLLKLMVIILIPLWKLLVPLVWLLANSRRGEATDLSLCLIHDFGVPLLHDRASKRQYECIIEKIREKLLGWKAFLYLRASTYERALFRLNMSSKKVSNGWLEIGMISPWGRIGGVWTAPADDNNSWDAELVENLRKAYTKCGVKSWNDVGLERRLPGGFVSGKIDPDFGVLPFCSRISRREIGFPEEFSHCSTKSKKKKMRGLRSQGALEEDDTGFCDNCDSIMRLLANIRRGYATDLSLCLTHDLGHYLGVPLLHDRASKRRYEYIIEKIKKILSGWKANSFMGRNTLVQSLTATIPTRWSTASPYLRMNSLLGKWIKTAVQDHAEELELHIKPHMCPSSETELKVVEISGISEIGIEAWEGNEAILLAFKAYRFSPLGHSSLLRFRACQYSILEDLRTEGSVKGLLCLLEHRLKPTKPGFKRQLFSPFQDALIFSESIKVVEGRGYEKASRMLEDPCLRKLFIKMHIWHAFVLLFIP</sequence>